<gene>
    <name evidence="1" type="ORF">MUY27_16015</name>
</gene>
<dbReference type="AlphaFoldDB" id="A0A9X1X551"/>
<reference evidence="1" key="1">
    <citation type="submission" date="2022-04" db="EMBL/GenBank/DDBJ databases">
        <title>Mucilaginibacter sp. RS28 isolated from freshwater.</title>
        <authorList>
            <person name="Ko S.-R."/>
        </authorList>
    </citation>
    <scope>NUCLEOTIDE SEQUENCE</scope>
    <source>
        <strain evidence="1">RS28</strain>
    </source>
</reference>
<keyword evidence="2" id="KW-1185">Reference proteome</keyword>
<proteinExistence type="predicted"/>
<comment type="caution">
    <text evidence="1">The sequence shown here is derived from an EMBL/GenBank/DDBJ whole genome shotgun (WGS) entry which is preliminary data.</text>
</comment>
<dbReference type="RefSeq" id="WP_245131653.1">
    <property type="nucleotide sequence ID" value="NZ_JALJEJ010000008.1"/>
</dbReference>
<name>A0A9X1X551_9SPHI</name>
<sequence>MIHKLQFSAKYADDNRSFLRYVVRLKANIRIEDERKDAANVLQLINDFRKTVHEHMKEKMEMGDRYLTFPFVPLSDDYVEIIQDQLHDLKNLMRFEDKSDWDIDFEENFEHTGSTMRRTKSEPLEV</sequence>
<accession>A0A9X1X551</accession>
<dbReference type="EMBL" id="JALJEJ010000008">
    <property type="protein sequence ID" value="MCJ8211224.1"/>
    <property type="molecule type" value="Genomic_DNA"/>
</dbReference>
<dbReference type="Proteomes" id="UP001139450">
    <property type="component" value="Unassembled WGS sequence"/>
</dbReference>
<evidence type="ECO:0000313" key="2">
    <source>
        <dbReference type="Proteomes" id="UP001139450"/>
    </source>
</evidence>
<organism evidence="1 2">
    <name type="scientific">Mucilaginibacter straminoryzae</name>
    <dbReference type="NCBI Taxonomy" id="2932774"/>
    <lineage>
        <taxon>Bacteria</taxon>
        <taxon>Pseudomonadati</taxon>
        <taxon>Bacteroidota</taxon>
        <taxon>Sphingobacteriia</taxon>
        <taxon>Sphingobacteriales</taxon>
        <taxon>Sphingobacteriaceae</taxon>
        <taxon>Mucilaginibacter</taxon>
    </lineage>
</organism>
<evidence type="ECO:0000313" key="1">
    <source>
        <dbReference type="EMBL" id="MCJ8211224.1"/>
    </source>
</evidence>
<protein>
    <submittedName>
        <fullName evidence="1">Uncharacterized protein</fullName>
    </submittedName>
</protein>